<evidence type="ECO:0000313" key="2">
    <source>
        <dbReference type="EMBL" id="KZV89318.1"/>
    </source>
</evidence>
<dbReference type="SUPFAM" id="SSF81383">
    <property type="entry name" value="F-box domain"/>
    <property type="match status" value="1"/>
</dbReference>
<dbReference type="InterPro" id="IPR032675">
    <property type="entry name" value="LRR_dom_sf"/>
</dbReference>
<dbReference type="STRING" id="1314781.A0A165FPD3"/>
<name>A0A165FPD3_EXIGL</name>
<dbReference type="PROSITE" id="PS50181">
    <property type="entry name" value="FBOX"/>
    <property type="match status" value="1"/>
</dbReference>
<dbReference type="SMART" id="SM00256">
    <property type="entry name" value="FBOX"/>
    <property type="match status" value="1"/>
</dbReference>
<accession>A0A165FPD3</accession>
<dbReference type="InParanoid" id="A0A165FPD3"/>
<evidence type="ECO:0000259" key="1">
    <source>
        <dbReference type="PROSITE" id="PS50181"/>
    </source>
</evidence>
<dbReference type="OrthoDB" id="2910853at2759"/>
<reference evidence="2 3" key="1">
    <citation type="journal article" date="2016" name="Mol. Biol. Evol.">
        <title>Comparative Genomics of Early-Diverging Mushroom-Forming Fungi Provides Insights into the Origins of Lignocellulose Decay Capabilities.</title>
        <authorList>
            <person name="Nagy L.G."/>
            <person name="Riley R."/>
            <person name="Tritt A."/>
            <person name="Adam C."/>
            <person name="Daum C."/>
            <person name="Floudas D."/>
            <person name="Sun H."/>
            <person name="Yadav J.S."/>
            <person name="Pangilinan J."/>
            <person name="Larsson K.H."/>
            <person name="Matsuura K."/>
            <person name="Barry K."/>
            <person name="Labutti K."/>
            <person name="Kuo R."/>
            <person name="Ohm R.A."/>
            <person name="Bhattacharya S.S."/>
            <person name="Shirouzu T."/>
            <person name="Yoshinaga Y."/>
            <person name="Martin F.M."/>
            <person name="Grigoriev I.V."/>
            <person name="Hibbett D.S."/>
        </authorList>
    </citation>
    <scope>NUCLEOTIDE SEQUENCE [LARGE SCALE GENOMIC DNA]</scope>
    <source>
        <strain evidence="2 3">HHB12029</strain>
    </source>
</reference>
<organism evidence="2 3">
    <name type="scientific">Exidia glandulosa HHB12029</name>
    <dbReference type="NCBI Taxonomy" id="1314781"/>
    <lineage>
        <taxon>Eukaryota</taxon>
        <taxon>Fungi</taxon>
        <taxon>Dikarya</taxon>
        <taxon>Basidiomycota</taxon>
        <taxon>Agaricomycotina</taxon>
        <taxon>Agaricomycetes</taxon>
        <taxon>Auriculariales</taxon>
        <taxon>Exidiaceae</taxon>
        <taxon>Exidia</taxon>
    </lineage>
</organism>
<dbReference type="Pfam" id="PF12937">
    <property type="entry name" value="F-box-like"/>
    <property type="match status" value="1"/>
</dbReference>
<dbReference type="PANTHER" id="PTHR38926:SF5">
    <property type="entry name" value="F-BOX AND LEUCINE-RICH REPEAT PROTEIN 6"/>
    <property type="match status" value="1"/>
</dbReference>
<dbReference type="Gene3D" id="1.20.1280.50">
    <property type="match status" value="1"/>
</dbReference>
<protein>
    <recommendedName>
        <fullName evidence="1">F-box domain-containing protein</fullName>
    </recommendedName>
</protein>
<gene>
    <name evidence="2" type="ORF">EXIGLDRAFT_838580</name>
</gene>
<proteinExistence type="predicted"/>
<feature type="domain" description="F-box" evidence="1">
    <location>
        <begin position="66"/>
        <end position="113"/>
    </location>
</feature>
<dbReference type="CDD" id="cd09917">
    <property type="entry name" value="F-box_SF"/>
    <property type="match status" value="1"/>
</dbReference>
<dbReference type="PANTHER" id="PTHR38926">
    <property type="entry name" value="F-BOX DOMAIN CONTAINING PROTEIN, EXPRESSED"/>
    <property type="match status" value="1"/>
</dbReference>
<sequence>MPLLPLANGRTAEHADVDGLRATVRKFALAFDTPIDRHDAFQRARAKIYAVVAETIQSVAADLNRPNALFTLPPEILCCIVNYLPLADRVRAALVCRSWRSTILATPSLWTTLAITLGTRTLIWSAALDVLFARSAKLPLTLDLRVEPWYDTTWEDDDNALPAIRRVAYIVRSNMYRTKCLSLQIPDTREIHDHWARVLATRAPMLEQLFIYSTDDTPDVSSELLGGYAPVLKTLYIEFFALETASRALRGLTTLHFDRFSDRTLHIIASLPQLQTLILSSWESPELVVVCPQDFDLFLAGSEPTAVDKTVILEYFPHAKSVRYSLHHTEKQNAPAVLSRALDTDEKIASLLVPWSEPLGIVQWEGSRGGDADLAIEVNSILVAVDVRPEWFLDYLNSSGVLQRWTSHLETATVPEAAWLLLVFVNTPRLKEATILLDEHEDYGQTPLFSAENRFTSRQSILTTLRFSCQPRTPDQRHRTVLISAVLLARHIRFVCGDKMLATLVLRDIVLGDPDSKELHSLVGVIRYEDSTYCADTEELKSWTWGHYQDYRSRDAMAL</sequence>
<dbReference type="InterPro" id="IPR001810">
    <property type="entry name" value="F-box_dom"/>
</dbReference>
<evidence type="ECO:0000313" key="3">
    <source>
        <dbReference type="Proteomes" id="UP000077266"/>
    </source>
</evidence>
<dbReference type="InterPro" id="IPR036047">
    <property type="entry name" value="F-box-like_dom_sf"/>
</dbReference>
<dbReference type="AlphaFoldDB" id="A0A165FPD3"/>
<dbReference type="Gene3D" id="3.80.10.10">
    <property type="entry name" value="Ribonuclease Inhibitor"/>
    <property type="match status" value="1"/>
</dbReference>
<keyword evidence="3" id="KW-1185">Reference proteome</keyword>
<dbReference type="EMBL" id="KV426075">
    <property type="protein sequence ID" value="KZV89318.1"/>
    <property type="molecule type" value="Genomic_DNA"/>
</dbReference>
<dbReference type="Proteomes" id="UP000077266">
    <property type="component" value="Unassembled WGS sequence"/>
</dbReference>